<accession>A0A8H2Y2L8</accession>
<proteinExistence type="predicted"/>
<organism evidence="2 3">
    <name type="scientific">Rhizoctonia solani</name>
    <dbReference type="NCBI Taxonomy" id="456999"/>
    <lineage>
        <taxon>Eukaryota</taxon>
        <taxon>Fungi</taxon>
        <taxon>Dikarya</taxon>
        <taxon>Basidiomycota</taxon>
        <taxon>Agaricomycotina</taxon>
        <taxon>Agaricomycetes</taxon>
        <taxon>Cantharellales</taxon>
        <taxon>Ceratobasidiaceae</taxon>
        <taxon>Rhizoctonia</taxon>
    </lineage>
</organism>
<protein>
    <recommendedName>
        <fullName evidence="1">Inhibitor I9 domain-containing protein</fullName>
    </recommendedName>
</protein>
<evidence type="ECO:0000313" key="2">
    <source>
        <dbReference type="EMBL" id="CAE6437978.1"/>
    </source>
</evidence>
<feature type="domain" description="Inhibitor I9" evidence="1">
    <location>
        <begin position="16"/>
        <end position="77"/>
    </location>
</feature>
<name>A0A8H2Y2L8_9AGAM</name>
<sequence length="85" mass="9631">MLTTGGSLKVTLKPNGDLNSHLEWVQEQISQPSNAAHCEIIYKYDVLRGYEAKLNKYVLTDLRKRSDVKSIVQDHEGTLDDILDT</sequence>
<dbReference type="InterPro" id="IPR010259">
    <property type="entry name" value="S8pro/Inhibitor_I9"/>
</dbReference>
<dbReference type="Gene3D" id="3.30.70.80">
    <property type="entry name" value="Peptidase S8 propeptide/proteinase inhibitor I9"/>
    <property type="match status" value="1"/>
</dbReference>
<dbReference type="Pfam" id="PF05922">
    <property type="entry name" value="Inhibitor_I9"/>
    <property type="match status" value="1"/>
</dbReference>
<reference evidence="2" key="1">
    <citation type="submission" date="2021-01" db="EMBL/GenBank/DDBJ databases">
        <authorList>
            <person name="Kaushik A."/>
        </authorList>
    </citation>
    <scope>NUCLEOTIDE SEQUENCE</scope>
    <source>
        <strain evidence="2">AG3-T5</strain>
    </source>
</reference>
<evidence type="ECO:0000259" key="1">
    <source>
        <dbReference type="Pfam" id="PF05922"/>
    </source>
</evidence>
<comment type="caution">
    <text evidence="2">The sequence shown here is derived from an EMBL/GenBank/DDBJ whole genome shotgun (WGS) entry which is preliminary data.</text>
</comment>
<gene>
    <name evidence="2" type="ORF">RDB_LOCUS86998</name>
</gene>
<dbReference type="InterPro" id="IPR037045">
    <property type="entry name" value="S8pro/Inhibitor_I9_sf"/>
</dbReference>
<dbReference type="OrthoDB" id="297643at2759"/>
<evidence type="ECO:0000313" key="3">
    <source>
        <dbReference type="Proteomes" id="UP000663841"/>
    </source>
</evidence>
<dbReference type="EMBL" id="CAJMWW010000089">
    <property type="protein sequence ID" value="CAE6437978.1"/>
    <property type="molecule type" value="Genomic_DNA"/>
</dbReference>
<dbReference type="SUPFAM" id="SSF54897">
    <property type="entry name" value="Protease propeptides/inhibitors"/>
    <property type="match status" value="1"/>
</dbReference>
<dbReference type="Proteomes" id="UP000663841">
    <property type="component" value="Unassembled WGS sequence"/>
</dbReference>
<dbReference type="AlphaFoldDB" id="A0A8H2Y2L8"/>